<gene>
    <name evidence="2" type="ORF">Dac01nite_14000</name>
</gene>
<accession>A0A919Q5I3</accession>
<name>A0A919Q5I3_9MICO</name>
<protein>
    <recommendedName>
        <fullName evidence="1">Tetratrico peptide repeat group 5 domain-containing protein</fullName>
    </recommendedName>
</protein>
<evidence type="ECO:0000259" key="1">
    <source>
        <dbReference type="Pfam" id="PF12688"/>
    </source>
</evidence>
<dbReference type="EMBL" id="BONR01000002">
    <property type="protein sequence ID" value="GIG54648.1"/>
    <property type="molecule type" value="Genomic_DNA"/>
</dbReference>
<dbReference type="InterPro" id="IPR011990">
    <property type="entry name" value="TPR-like_helical_dom_sf"/>
</dbReference>
<sequence length="161" mass="17690">MTGTAGAERWEADVAELWQRADRSRPAEVLDGMRVLWRRRGEQDADALAEWAGAHDFVGRESDAIPLYRRSLERGVAGRRRDEVVVQLASSLRAVGDPDAAIVVLDDHEVTEAMRPAAQAFRALALRDLGRAEEALTVALTALAPTLGQYRGAVARYAARR</sequence>
<dbReference type="SUPFAM" id="SSF48452">
    <property type="entry name" value="TPR-like"/>
    <property type="match status" value="1"/>
</dbReference>
<dbReference type="Gene3D" id="1.25.40.10">
    <property type="entry name" value="Tetratricopeptide repeat domain"/>
    <property type="match status" value="1"/>
</dbReference>
<dbReference type="Proteomes" id="UP000652354">
    <property type="component" value="Unassembled WGS sequence"/>
</dbReference>
<keyword evidence="3" id="KW-1185">Reference proteome</keyword>
<comment type="caution">
    <text evidence="2">The sequence shown here is derived from an EMBL/GenBank/DDBJ whole genome shotgun (WGS) entry which is preliminary data.</text>
</comment>
<organism evidence="2 3">
    <name type="scientific">Demequina activiva</name>
    <dbReference type="NCBI Taxonomy" id="1582364"/>
    <lineage>
        <taxon>Bacteria</taxon>
        <taxon>Bacillati</taxon>
        <taxon>Actinomycetota</taxon>
        <taxon>Actinomycetes</taxon>
        <taxon>Micrococcales</taxon>
        <taxon>Demequinaceae</taxon>
        <taxon>Demequina</taxon>
    </lineage>
</organism>
<proteinExistence type="predicted"/>
<evidence type="ECO:0000313" key="3">
    <source>
        <dbReference type="Proteomes" id="UP000652354"/>
    </source>
</evidence>
<dbReference type="Pfam" id="PF12688">
    <property type="entry name" value="TPR_5"/>
    <property type="match status" value="1"/>
</dbReference>
<evidence type="ECO:0000313" key="2">
    <source>
        <dbReference type="EMBL" id="GIG54648.1"/>
    </source>
</evidence>
<dbReference type="AlphaFoldDB" id="A0A919Q5I3"/>
<feature type="domain" description="Tetratrico peptide repeat group 5" evidence="1">
    <location>
        <begin position="47"/>
        <end position="159"/>
    </location>
</feature>
<reference evidence="2" key="1">
    <citation type="submission" date="2021-01" db="EMBL/GenBank/DDBJ databases">
        <title>Whole genome shotgun sequence of Demequina activiva NBRC 110675.</title>
        <authorList>
            <person name="Komaki H."/>
            <person name="Tamura T."/>
        </authorList>
    </citation>
    <scope>NUCLEOTIDE SEQUENCE</scope>
    <source>
        <strain evidence="2">NBRC 110675</strain>
    </source>
</reference>
<dbReference type="InterPro" id="IPR041656">
    <property type="entry name" value="TPR_5"/>
</dbReference>
<dbReference type="RefSeq" id="WP_239066560.1">
    <property type="nucleotide sequence ID" value="NZ_BONR01000002.1"/>
</dbReference>